<dbReference type="GO" id="GO:0005576">
    <property type="term" value="C:extracellular region"/>
    <property type="evidence" value="ECO:0007669"/>
    <property type="project" value="UniProtKB-SubCell"/>
</dbReference>
<feature type="domain" description="Prolamin-like" evidence="11">
    <location>
        <begin position="50"/>
        <end position="114"/>
    </location>
</feature>
<dbReference type="InterPro" id="IPR044711">
    <property type="entry name" value="EC11-15"/>
</dbReference>
<evidence type="ECO:0000259" key="11">
    <source>
        <dbReference type="Pfam" id="PF05617"/>
    </source>
</evidence>
<evidence type="ECO:0000313" key="13">
    <source>
        <dbReference type="Proteomes" id="UP000554482"/>
    </source>
</evidence>
<name>A0A7J6XFH3_THATH</name>
<evidence type="ECO:0000256" key="6">
    <source>
        <dbReference type="ARBA" id="ARBA00023329"/>
    </source>
</evidence>
<dbReference type="GO" id="GO:2000008">
    <property type="term" value="P:regulation of protein localization to cell surface"/>
    <property type="evidence" value="ECO:0007669"/>
    <property type="project" value="UniProtKB-ARBA"/>
</dbReference>
<feature type="signal peptide" evidence="10">
    <location>
        <begin position="1"/>
        <end position="21"/>
    </location>
</feature>
<dbReference type="PANTHER" id="PTHR35293">
    <property type="entry name" value="EGG CELL-SECRETED PROTEIN 1.5"/>
    <property type="match status" value="1"/>
</dbReference>
<reference evidence="12 13" key="1">
    <citation type="submission" date="2020-06" db="EMBL/GenBank/DDBJ databases">
        <title>Transcriptomic and genomic resources for Thalictrum thalictroides and T. hernandezii: Facilitating candidate gene discovery in an emerging model plant lineage.</title>
        <authorList>
            <person name="Arias T."/>
            <person name="Riano-Pachon D.M."/>
            <person name="Di Stilio V.S."/>
        </authorList>
    </citation>
    <scope>NUCLEOTIDE SEQUENCE [LARGE SCALE GENOMIC DNA]</scope>
    <source>
        <strain evidence="13">cv. WT478/WT964</strain>
        <tissue evidence="12">Leaves</tissue>
    </source>
</reference>
<dbReference type="GO" id="GO:0080155">
    <property type="term" value="P:regulation of double fertilization forming a zygote and endosperm"/>
    <property type="evidence" value="ECO:0007669"/>
    <property type="project" value="UniProtKB-ARBA"/>
</dbReference>
<evidence type="ECO:0000256" key="3">
    <source>
        <dbReference type="ARBA" id="ARBA00022525"/>
    </source>
</evidence>
<proteinExistence type="inferred from homology"/>
<dbReference type="OrthoDB" id="782765at2759"/>
<dbReference type="GO" id="GO:0031410">
    <property type="term" value="C:cytoplasmic vesicle"/>
    <property type="evidence" value="ECO:0007669"/>
    <property type="project" value="UniProtKB-SubCell"/>
</dbReference>
<evidence type="ECO:0000256" key="10">
    <source>
        <dbReference type="SAM" id="SignalP"/>
    </source>
</evidence>
<dbReference type="Proteomes" id="UP000554482">
    <property type="component" value="Unassembled WGS sequence"/>
</dbReference>
<evidence type="ECO:0000256" key="9">
    <source>
        <dbReference type="SAM" id="MobiDB-lite"/>
    </source>
</evidence>
<feature type="chain" id="PRO_5029706707" evidence="10">
    <location>
        <begin position="22"/>
        <end position="137"/>
    </location>
</feature>
<evidence type="ECO:0000256" key="5">
    <source>
        <dbReference type="ARBA" id="ARBA00023279"/>
    </source>
</evidence>
<keyword evidence="3" id="KW-0964">Secreted</keyword>
<keyword evidence="5" id="KW-0278">Fertilization</keyword>
<feature type="region of interest" description="Disordered" evidence="9">
    <location>
        <begin position="116"/>
        <end position="137"/>
    </location>
</feature>
<comment type="caution">
    <text evidence="12">The sequence shown here is derived from an EMBL/GenBank/DDBJ whole genome shotgun (WGS) entry which is preliminary data.</text>
</comment>
<dbReference type="PANTHER" id="PTHR35293:SF10">
    <property type="entry name" value="EGG CELL-SECRETED PROTEIN 1.2-RELATED"/>
    <property type="match status" value="1"/>
</dbReference>
<comment type="subcellular location">
    <subcellularLocation>
        <location evidence="1">Cytoplasmic vesicle</location>
    </subcellularLocation>
    <subcellularLocation>
        <location evidence="2">Secreted</location>
    </subcellularLocation>
</comment>
<evidence type="ECO:0000256" key="8">
    <source>
        <dbReference type="ARBA" id="ARBA00034484"/>
    </source>
</evidence>
<evidence type="ECO:0000256" key="4">
    <source>
        <dbReference type="ARBA" id="ARBA00022729"/>
    </source>
</evidence>
<gene>
    <name evidence="12" type="ORF">FRX31_002596</name>
</gene>
<organism evidence="12 13">
    <name type="scientific">Thalictrum thalictroides</name>
    <name type="common">Rue-anemone</name>
    <name type="synonym">Anemone thalictroides</name>
    <dbReference type="NCBI Taxonomy" id="46969"/>
    <lineage>
        <taxon>Eukaryota</taxon>
        <taxon>Viridiplantae</taxon>
        <taxon>Streptophyta</taxon>
        <taxon>Embryophyta</taxon>
        <taxon>Tracheophyta</taxon>
        <taxon>Spermatophyta</taxon>
        <taxon>Magnoliopsida</taxon>
        <taxon>Ranunculales</taxon>
        <taxon>Ranunculaceae</taxon>
        <taxon>Thalictroideae</taxon>
        <taxon>Thalictrum</taxon>
    </lineage>
</organism>
<dbReference type="EMBL" id="JABWDY010000911">
    <property type="protein sequence ID" value="KAF5207817.1"/>
    <property type="molecule type" value="Genomic_DNA"/>
</dbReference>
<evidence type="ECO:0000256" key="2">
    <source>
        <dbReference type="ARBA" id="ARBA00004613"/>
    </source>
</evidence>
<protein>
    <submittedName>
        <fullName evidence="12">Egg cell-secreted protein 1.1</fullName>
    </submittedName>
</protein>
<keyword evidence="4 10" id="KW-0732">Signal</keyword>
<accession>A0A7J6XFH3</accession>
<keyword evidence="13" id="KW-1185">Reference proteome</keyword>
<sequence>MALRKCILLLTISFLIATNLASTASLPNKPGHNLMARLSGDSTSSGGLGECWSALLELKSCTNEIVLFFLNGESYLGIDCCRAIRIITRDCWPTMLTSLGFTSQEGDILRGYCDASPSSHVQPPVQAPDNAPPIVMM</sequence>
<dbReference type="GO" id="GO:0009567">
    <property type="term" value="P:double fertilization forming a zygote and endosperm"/>
    <property type="evidence" value="ECO:0007669"/>
    <property type="project" value="InterPro"/>
</dbReference>
<dbReference type="InterPro" id="IPR008502">
    <property type="entry name" value="Prolamin-like"/>
</dbReference>
<evidence type="ECO:0000256" key="7">
    <source>
        <dbReference type="ARBA" id="ARBA00034457"/>
    </source>
</evidence>
<evidence type="ECO:0000256" key="1">
    <source>
        <dbReference type="ARBA" id="ARBA00004541"/>
    </source>
</evidence>
<comment type="similarity">
    <text evidence="8">Belongs to the plant egg cell-secreted peptide family.</text>
</comment>
<dbReference type="Pfam" id="PF05617">
    <property type="entry name" value="Prolamin_like"/>
    <property type="match status" value="1"/>
</dbReference>
<keyword evidence="6" id="KW-0968">Cytoplasmic vesicle</keyword>
<comment type="function">
    <text evidence="7">Involved in the regulation of gamete interactions during the double fertilization and to prevent multiple-pollen tube attraction; mediates the redistribution of the gamete fusogen HAP2/GCS1 to the cell surface after secretion upon sperm arrival.</text>
</comment>
<evidence type="ECO:0000313" key="12">
    <source>
        <dbReference type="EMBL" id="KAF5207817.1"/>
    </source>
</evidence>
<dbReference type="AlphaFoldDB" id="A0A7J6XFH3"/>